<evidence type="ECO:0000256" key="1">
    <source>
        <dbReference type="PROSITE-ProRule" id="PRU00042"/>
    </source>
</evidence>
<keyword evidence="5" id="KW-1185">Reference proteome</keyword>
<comment type="caution">
    <text evidence="4">The sequence shown here is derived from an EMBL/GenBank/DDBJ whole genome shotgun (WGS) entry which is preliminary data.</text>
</comment>
<keyword evidence="1" id="KW-0862">Zinc</keyword>
<dbReference type="InterPro" id="IPR013087">
    <property type="entry name" value="Znf_C2H2_type"/>
</dbReference>
<accession>A0A1R3HF17</accession>
<protein>
    <recommendedName>
        <fullName evidence="3">C2H2-type domain-containing protein</fullName>
    </recommendedName>
</protein>
<dbReference type="EMBL" id="AWUE01020334">
    <property type="protein sequence ID" value="OMO68885.1"/>
    <property type="molecule type" value="Genomic_DNA"/>
</dbReference>
<evidence type="ECO:0000313" key="5">
    <source>
        <dbReference type="Proteomes" id="UP000187203"/>
    </source>
</evidence>
<gene>
    <name evidence="4" type="ORF">COLO4_29365</name>
</gene>
<dbReference type="AlphaFoldDB" id="A0A1R3HF17"/>
<feature type="domain" description="C2H2-type" evidence="3">
    <location>
        <begin position="30"/>
        <end position="52"/>
    </location>
</feature>
<dbReference type="PROSITE" id="PS50157">
    <property type="entry name" value="ZINC_FINGER_C2H2_2"/>
    <property type="match status" value="1"/>
</dbReference>
<dbReference type="GO" id="GO:0008270">
    <property type="term" value="F:zinc ion binding"/>
    <property type="evidence" value="ECO:0007669"/>
    <property type="project" value="UniProtKB-KW"/>
</dbReference>
<dbReference type="PROSITE" id="PS00028">
    <property type="entry name" value="ZINC_FINGER_C2H2_1"/>
    <property type="match status" value="1"/>
</dbReference>
<dbReference type="Proteomes" id="UP000187203">
    <property type="component" value="Unassembled WGS sequence"/>
</dbReference>
<evidence type="ECO:0000256" key="2">
    <source>
        <dbReference type="SAM" id="MobiDB-lite"/>
    </source>
</evidence>
<name>A0A1R3HF17_9ROSI</name>
<evidence type="ECO:0000259" key="3">
    <source>
        <dbReference type="PROSITE" id="PS50157"/>
    </source>
</evidence>
<reference evidence="5" key="1">
    <citation type="submission" date="2013-09" db="EMBL/GenBank/DDBJ databases">
        <title>Corchorus olitorius genome sequencing.</title>
        <authorList>
            <person name="Alam M."/>
            <person name="Haque M.S."/>
            <person name="Islam M.S."/>
            <person name="Emdad E.M."/>
            <person name="Islam M.M."/>
            <person name="Ahmed B."/>
            <person name="Halim A."/>
            <person name="Hossen Q.M.M."/>
            <person name="Hossain M.Z."/>
            <person name="Ahmed R."/>
            <person name="Khan M.M."/>
            <person name="Islam R."/>
            <person name="Rashid M.M."/>
            <person name="Khan S.A."/>
            <person name="Rahman M.S."/>
            <person name="Alam M."/>
            <person name="Yahiya A.S."/>
            <person name="Khan M.S."/>
            <person name="Azam M.S."/>
            <person name="Haque T."/>
            <person name="Lashkar M.Z.H."/>
            <person name="Akhand A.I."/>
            <person name="Morshed G."/>
            <person name="Roy S."/>
            <person name="Uddin K.S."/>
            <person name="Rabeya T."/>
            <person name="Hossain A.S."/>
            <person name="Chowdhury A."/>
            <person name="Snigdha A.R."/>
            <person name="Mortoza M.S."/>
            <person name="Matin S.A."/>
            <person name="Hoque S.M.E."/>
            <person name="Islam M.K."/>
            <person name="Roy D.K."/>
            <person name="Haider R."/>
            <person name="Moosa M.M."/>
            <person name="Elias S.M."/>
            <person name="Hasan A.M."/>
            <person name="Jahan S."/>
            <person name="Shafiuddin M."/>
            <person name="Mahmood N."/>
            <person name="Shommy N.S."/>
        </authorList>
    </citation>
    <scope>NUCLEOTIDE SEQUENCE [LARGE SCALE GENOMIC DNA]</scope>
    <source>
        <strain evidence="5">cv. O-4</strain>
    </source>
</reference>
<sequence length="241" mass="26505">MDAAALASLKGKAVAQSEEPKTVEPNPNQHKCSRCSRNFNSATALCGHQATHRIFTDPRRISPVMAAVLNNPLPGDKSDMVIAKMMEKANLQQQLLASAAGRNQSPARFHPYRRIHQEPPPVLNPEINPIIRNPEAVASEGETSFVQKLLRQKEPVNYVHRHPFESDEPVAPPLVAAPQPEATVDLLGEWAPLTTGFGENGHHLELRLGTSVGVDTSLALQIGPRRRRRTARLDLKLKLGF</sequence>
<proteinExistence type="predicted"/>
<organism evidence="4 5">
    <name type="scientific">Corchorus olitorius</name>
    <dbReference type="NCBI Taxonomy" id="93759"/>
    <lineage>
        <taxon>Eukaryota</taxon>
        <taxon>Viridiplantae</taxon>
        <taxon>Streptophyta</taxon>
        <taxon>Embryophyta</taxon>
        <taxon>Tracheophyta</taxon>
        <taxon>Spermatophyta</taxon>
        <taxon>Magnoliopsida</taxon>
        <taxon>eudicotyledons</taxon>
        <taxon>Gunneridae</taxon>
        <taxon>Pentapetalae</taxon>
        <taxon>rosids</taxon>
        <taxon>malvids</taxon>
        <taxon>Malvales</taxon>
        <taxon>Malvaceae</taxon>
        <taxon>Grewioideae</taxon>
        <taxon>Apeibeae</taxon>
        <taxon>Corchorus</taxon>
    </lineage>
</organism>
<keyword evidence="1" id="KW-0479">Metal-binding</keyword>
<feature type="region of interest" description="Disordered" evidence="2">
    <location>
        <begin position="1"/>
        <end position="29"/>
    </location>
</feature>
<dbReference type="OrthoDB" id="936990at2759"/>
<evidence type="ECO:0000313" key="4">
    <source>
        <dbReference type="EMBL" id="OMO68885.1"/>
    </source>
</evidence>
<keyword evidence="1" id="KW-0863">Zinc-finger</keyword>